<keyword evidence="3" id="KW-0143">Chaperone</keyword>
<dbReference type="InterPro" id="IPR005631">
    <property type="entry name" value="SDH"/>
</dbReference>
<proteinExistence type="inferred from homology"/>
<dbReference type="PANTHER" id="PTHR12469:SF2">
    <property type="entry name" value="SUCCINATE DEHYDROGENASE ASSEMBLY FACTOR 2, MITOCHONDRIAL"/>
    <property type="match status" value="1"/>
</dbReference>
<evidence type="ECO:0000256" key="3">
    <source>
        <dbReference type="ARBA" id="ARBA00023186"/>
    </source>
</evidence>
<dbReference type="Proteomes" id="UP000324797">
    <property type="component" value="Unassembled WGS sequence"/>
</dbReference>
<accession>A0A5S4YPD9</accession>
<evidence type="ECO:0000256" key="1">
    <source>
        <dbReference type="ARBA" id="ARBA00008571"/>
    </source>
</evidence>
<sequence length="106" mass="12324">MDNHISCSPESEQRDIRCRRLLFRCWHRGTQESDLILGPFAEGSLKTLDSNQLGRFEALLDCTDPDLFDWIFGVSVPPPEHEHDVMRLLRSFCTERDRAARQIGQH</sequence>
<dbReference type="GO" id="GO:0006099">
    <property type="term" value="P:tricarboxylic acid cycle"/>
    <property type="evidence" value="ECO:0007669"/>
    <property type="project" value="TreeGrafter"/>
</dbReference>
<protein>
    <recommendedName>
        <fullName evidence="2">FAD assembly factor SdhE</fullName>
    </recommendedName>
</protein>
<name>A0A5S4YPD9_9BRAD</name>
<dbReference type="Gene3D" id="1.10.150.250">
    <property type="entry name" value="Flavinator of succinate dehydrogenase"/>
    <property type="match status" value="1"/>
</dbReference>
<evidence type="ECO:0000256" key="2">
    <source>
        <dbReference type="ARBA" id="ARBA00019418"/>
    </source>
</evidence>
<evidence type="ECO:0000313" key="4">
    <source>
        <dbReference type="EMBL" id="TYO66261.1"/>
    </source>
</evidence>
<reference evidence="4 5" key="1">
    <citation type="submission" date="2019-08" db="EMBL/GenBank/DDBJ databases">
        <title>Bradyrhizobium hipponensis sp. nov., a rhizobium isolated from a Lupinus angustifolius root nodule in Tunisia.</title>
        <authorList>
            <person name="Off K."/>
            <person name="Rejili M."/>
            <person name="Mars M."/>
            <person name="Brachmann A."/>
            <person name="Marin M."/>
        </authorList>
    </citation>
    <scope>NUCLEOTIDE SEQUENCE [LARGE SCALE GENOMIC DNA]</scope>
    <source>
        <strain evidence="5">aSej3</strain>
    </source>
</reference>
<evidence type="ECO:0000313" key="5">
    <source>
        <dbReference type="Proteomes" id="UP000324797"/>
    </source>
</evidence>
<dbReference type="InterPro" id="IPR036714">
    <property type="entry name" value="SDH_sf"/>
</dbReference>
<dbReference type="PANTHER" id="PTHR12469">
    <property type="entry name" value="PROTEIN EMI5 HOMOLOG, MITOCHONDRIAL"/>
    <property type="match status" value="1"/>
</dbReference>
<comment type="caution">
    <text evidence="4">The sequence shown here is derived from an EMBL/GenBank/DDBJ whole genome shotgun (WGS) entry which is preliminary data.</text>
</comment>
<dbReference type="RefSeq" id="WP_148739394.1">
    <property type="nucleotide sequence ID" value="NZ_VSTH01000038.1"/>
</dbReference>
<dbReference type="SUPFAM" id="SSF109910">
    <property type="entry name" value="YgfY-like"/>
    <property type="match status" value="1"/>
</dbReference>
<dbReference type="EMBL" id="VSTH01000038">
    <property type="protein sequence ID" value="TYO66261.1"/>
    <property type="molecule type" value="Genomic_DNA"/>
</dbReference>
<dbReference type="Pfam" id="PF03937">
    <property type="entry name" value="Sdh5"/>
    <property type="match status" value="1"/>
</dbReference>
<dbReference type="AlphaFoldDB" id="A0A5S4YPD9"/>
<organism evidence="4 5">
    <name type="scientific">Bradyrhizobium hipponense</name>
    <dbReference type="NCBI Taxonomy" id="2605638"/>
    <lineage>
        <taxon>Bacteria</taxon>
        <taxon>Pseudomonadati</taxon>
        <taxon>Pseudomonadota</taxon>
        <taxon>Alphaproteobacteria</taxon>
        <taxon>Hyphomicrobiales</taxon>
        <taxon>Nitrobacteraceae</taxon>
        <taxon>Bradyrhizobium</taxon>
    </lineage>
</organism>
<keyword evidence="5" id="KW-1185">Reference proteome</keyword>
<gene>
    <name evidence="4" type="ORF">FXV83_12045</name>
</gene>
<comment type="similarity">
    <text evidence="1">Belongs to the SdhE FAD assembly factor family.</text>
</comment>